<reference evidence="2 3" key="1">
    <citation type="submission" date="2022-05" db="EMBL/GenBank/DDBJ databases">
        <title>Corynebacterium sp. B5-R-101 sp. nov., isolated from human feces.</title>
        <authorList>
            <person name="Shamsuzzaman M."/>
            <person name="Dahal R.H."/>
        </authorList>
    </citation>
    <scope>NUCLEOTIDE SEQUENCE [LARGE SCALE GENOMIC DNA]</scope>
    <source>
        <strain evidence="2 3">B5-R-101</strain>
    </source>
</reference>
<dbReference type="Pfam" id="PF13830">
    <property type="entry name" value="DUF4192"/>
    <property type="match status" value="1"/>
</dbReference>
<keyword evidence="3" id="KW-1185">Reference proteome</keyword>
<dbReference type="InterPro" id="IPR025447">
    <property type="entry name" value="DUF4192"/>
</dbReference>
<proteinExistence type="predicted"/>
<feature type="region of interest" description="Disordered" evidence="1">
    <location>
        <begin position="362"/>
        <end position="384"/>
    </location>
</feature>
<evidence type="ECO:0000313" key="2">
    <source>
        <dbReference type="EMBL" id="MCL8494642.1"/>
    </source>
</evidence>
<sequence>MNTLSTHTDRTPPITTPGHLLANIPGLLGFYPTESVVFMAIDTTPRGPAMGPLARVDIADAQGAVADISPLLAEHAREGVFAFLISNRPLTELREVAHWLYGLDRAEDGLEVDAAWHTREITKHEAYVLLHGTVNADGSGPMKKWVEGTIPALTDAPSMRSCVDHNVVPELNREEFFAVFAAGNQYLDTAEADALARQARDAATQYRAQVAAARGKKRKDLLDHLLDDARWALHQVASVEEAEQDSELLATCAVWLSTTWTRDLVVDVCATSGETGANLLLAAARTFGGELRANALTLFALAQLEQEWDILAGPALQLVVEEFPSHRLGSLLCQAYRHGLHEKIRDSIHTGALKAYENAIGEGEEHSEDTASDAQNVPARRAAG</sequence>
<dbReference type="EMBL" id="JAMKFF010000011">
    <property type="protein sequence ID" value="MCL8494642.1"/>
    <property type="molecule type" value="Genomic_DNA"/>
</dbReference>
<evidence type="ECO:0000313" key="3">
    <source>
        <dbReference type="Proteomes" id="UP001203579"/>
    </source>
</evidence>
<evidence type="ECO:0000256" key="1">
    <source>
        <dbReference type="SAM" id="MobiDB-lite"/>
    </source>
</evidence>
<dbReference type="Proteomes" id="UP001203579">
    <property type="component" value="Unassembled WGS sequence"/>
</dbReference>
<name>A0ABT0TC37_9CORY</name>
<gene>
    <name evidence="2" type="ORF">M5J06_10975</name>
</gene>
<comment type="caution">
    <text evidence="2">The sequence shown here is derived from an EMBL/GenBank/DDBJ whole genome shotgun (WGS) entry which is preliminary data.</text>
</comment>
<accession>A0ABT0TC37</accession>
<dbReference type="RefSeq" id="WP_250224668.1">
    <property type="nucleotide sequence ID" value="NZ_JAMFTR010000011.1"/>
</dbReference>
<organism evidence="2 3">
    <name type="scientific">Corynebacterium intestinale</name>
    <dbReference type="NCBI Taxonomy" id="2943492"/>
    <lineage>
        <taxon>Bacteria</taxon>
        <taxon>Bacillati</taxon>
        <taxon>Actinomycetota</taxon>
        <taxon>Actinomycetes</taxon>
        <taxon>Mycobacteriales</taxon>
        <taxon>Corynebacteriaceae</taxon>
        <taxon>Corynebacterium</taxon>
    </lineage>
</organism>
<protein>
    <submittedName>
        <fullName evidence="2">DUF4192 domain-containing protein</fullName>
    </submittedName>
</protein>